<feature type="transmembrane region" description="Helical" evidence="2">
    <location>
        <begin position="12"/>
        <end position="35"/>
    </location>
</feature>
<dbReference type="Proteomes" id="UP001501822">
    <property type="component" value="Unassembled WGS sequence"/>
</dbReference>
<dbReference type="RefSeq" id="WP_252809602.1">
    <property type="nucleotide sequence ID" value="NZ_BAAABM010000002.1"/>
</dbReference>
<dbReference type="PANTHER" id="PTHR30576:SF10">
    <property type="entry name" value="SLL5057 PROTEIN"/>
    <property type="match status" value="1"/>
</dbReference>
<accession>A0ABN0VQR0</accession>
<name>A0ABN0VQR0_9ACTN</name>
<evidence type="ECO:0000256" key="1">
    <source>
        <dbReference type="ARBA" id="ARBA00006464"/>
    </source>
</evidence>
<comment type="similarity">
    <text evidence="1">Belongs to the bacterial sugar transferase family.</text>
</comment>
<feature type="domain" description="Bacterial sugar transferase" evidence="3">
    <location>
        <begin position="9"/>
        <end position="196"/>
    </location>
</feature>
<evidence type="ECO:0000313" key="4">
    <source>
        <dbReference type="EMBL" id="GAA0314915.1"/>
    </source>
</evidence>
<keyword evidence="2" id="KW-0812">Transmembrane</keyword>
<gene>
    <name evidence="4" type="ORF">GCM10010151_01230</name>
</gene>
<dbReference type="Pfam" id="PF02397">
    <property type="entry name" value="Bac_transf"/>
    <property type="match status" value="1"/>
</dbReference>
<proteinExistence type="inferred from homology"/>
<evidence type="ECO:0000259" key="3">
    <source>
        <dbReference type="Pfam" id="PF02397"/>
    </source>
</evidence>
<dbReference type="EMBL" id="BAAABM010000002">
    <property type="protein sequence ID" value="GAA0314915.1"/>
    <property type="molecule type" value="Genomic_DNA"/>
</dbReference>
<keyword evidence="2" id="KW-1133">Transmembrane helix</keyword>
<dbReference type="PANTHER" id="PTHR30576">
    <property type="entry name" value="COLANIC BIOSYNTHESIS UDP-GLUCOSE LIPID CARRIER TRANSFERASE"/>
    <property type="match status" value="1"/>
</dbReference>
<organism evidence="4 5">
    <name type="scientific">Actinoallomurus spadix</name>
    <dbReference type="NCBI Taxonomy" id="79912"/>
    <lineage>
        <taxon>Bacteria</taxon>
        <taxon>Bacillati</taxon>
        <taxon>Actinomycetota</taxon>
        <taxon>Actinomycetes</taxon>
        <taxon>Streptosporangiales</taxon>
        <taxon>Thermomonosporaceae</taxon>
        <taxon>Actinoallomurus</taxon>
    </lineage>
</organism>
<reference evidence="4 5" key="1">
    <citation type="journal article" date="2019" name="Int. J. Syst. Evol. Microbiol.">
        <title>The Global Catalogue of Microorganisms (GCM) 10K type strain sequencing project: providing services to taxonomists for standard genome sequencing and annotation.</title>
        <authorList>
            <consortium name="The Broad Institute Genomics Platform"/>
            <consortium name="The Broad Institute Genome Sequencing Center for Infectious Disease"/>
            <person name="Wu L."/>
            <person name="Ma J."/>
        </authorList>
    </citation>
    <scope>NUCLEOTIDE SEQUENCE [LARGE SCALE GENOMIC DNA]</scope>
    <source>
        <strain evidence="4 5">JCM 3146</strain>
    </source>
</reference>
<keyword evidence="5" id="KW-1185">Reference proteome</keyword>
<dbReference type="InterPro" id="IPR003362">
    <property type="entry name" value="Bact_transf"/>
</dbReference>
<evidence type="ECO:0000256" key="2">
    <source>
        <dbReference type="SAM" id="Phobius"/>
    </source>
</evidence>
<protein>
    <recommendedName>
        <fullName evidence="3">Bacterial sugar transferase domain-containing protein</fullName>
    </recommendedName>
</protein>
<evidence type="ECO:0000313" key="5">
    <source>
        <dbReference type="Proteomes" id="UP001501822"/>
    </source>
</evidence>
<comment type="caution">
    <text evidence="4">The sequence shown here is derived from an EMBL/GenBank/DDBJ whole genome shotgun (WGS) entry which is preliminary data.</text>
</comment>
<keyword evidence="2" id="KW-0472">Membrane</keyword>
<sequence length="202" mass="22695">MTDPNGRAKRAVDLLVGALAMVMSAPLLGALAIAIKWSSPGPVLFRQERVGRGRRPFMMLKLRTMVDGADRMVAELLARGGTDERFYKFEDDPRVTRVGAFLRRWSLDELPQLWNVLRGEMSLVGPRPALASEVRAYAPWHLRRLEVRPGMTGAWQVSGRSELGFDDCVRLDLAYIDGWRLTRDVGILIRTAPAVLRRRGAL</sequence>